<organism evidence="4 5">
    <name type="scientific">Trichodelitschia bisporula</name>
    <dbReference type="NCBI Taxonomy" id="703511"/>
    <lineage>
        <taxon>Eukaryota</taxon>
        <taxon>Fungi</taxon>
        <taxon>Dikarya</taxon>
        <taxon>Ascomycota</taxon>
        <taxon>Pezizomycotina</taxon>
        <taxon>Dothideomycetes</taxon>
        <taxon>Dothideomycetes incertae sedis</taxon>
        <taxon>Phaeotrichales</taxon>
        <taxon>Phaeotrichaceae</taxon>
        <taxon>Trichodelitschia</taxon>
    </lineage>
</organism>
<evidence type="ECO:0000256" key="2">
    <source>
        <dbReference type="SAM" id="MobiDB-lite"/>
    </source>
</evidence>
<accession>A0A6G1HPT9</accession>
<dbReference type="PROSITE" id="PS51391">
    <property type="entry name" value="CID"/>
    <property type="match status" value="1"/>
</dbReference>
<name>A0A6G1HPT9_9PEZI</name>
<dbReference type="InterPro" id="IPR047883">
    <property type="entry name" value="Rtt103-like_CID"/>
</dbReference>
<dbReference type="EMBL" id="ML996701">
    <property type="protein sequence ID" value="KAF2398030.1"/>
    <property type="molecule type" value="Genomic_DNA"/>
</dbReference>
<dbReference type="AlphaFoldDB" id="A0A6G1HPT9"/>
<dbReference type="FunFam" id="1.25.40.90:FF:000030">
    <property type="entry name" value="DUF618 domain protein"/>
    <property type="match status" value="1"/>
</dbReference>
<feature type="coiled-coil region" evidence="1">
    <location>
        <begin position="233"/>
        <end position="274"/>
    </location>
</feature>
<dbReference type="SMART" id="SM00582">
    <property type="entry name" value="RPR"/>
    <property type="match status" value="1"/>
</dbReference>
<feature type="region of interest" description="Disordered" evidence="2">
    <location>
        <begin position="278"/>
        <end position="310"/>
    </location>
</feature>
<evidence type="ECO:0000259" key="3">
    <source>
        <dbReference type="PROSITE" id="PS51391"/>
    </source>
</evidence>
<protein>
    <recommendedName>
        <fullName evidence="3">CID domain-containing protein</fullName>
    </recommendedName>
</protein>
<feature type="compositionally biased region" description="Basic and acidic residues" evidence="2">
    <location>
        <begin position="284"/>
        <end position="294"/>
    </location>
</feature>
<dbReference type="PANTHER" id="PTHR12460:SF0">
    <property type="entry name" value="CID DOMAIN-CONTAINING PROTEIN-RELATED"/>
    <property type="match status" value="1"/>
</dbReference>
<feature type="region of interest" description="Disordered" evidence="2">
    <location>
        <begin position="357"/>
        <end position="412"/>
    </location>
</feature>
<dbReference type="CDD" id="cd17003">
    <property type="entry name" value="CID_Rtt103"/>
    <property type="match status" value="1"/>
</dbReference>
<dbReference type="SUPFAM" id="SSF48464">
    <property type="entry name" value="ENTH/VHS domain"/>
    <property type="match status" value="1"/>
</dbReference>
<dbReference type="Gene3D" id="1.25.40.90">
    <property type="match status" value="1"/>
</dbReference>
<keyword evidence="1" id="KW-0175">Coiled coil</keyword>
<feature type="compositionally biased region" description="Acidic residues" evidence="2">
    <location>
        <begin position="402"/>
        <end position="412"/>
    </location>
</feature>
<dbReference type="Pfam" id="PF04818">
    <property type="entry name" value="CID"/>
    <property type="match status" value="1"/>
</dbReference>
<sequence length="412" mass="44923">MSYTDDAVKAKLSALNDTQEAIVTVSQWVMFHRRYADRTAQIWLEKMKDSHASKRLNLVYLANEVCQQSKARKKEDFIRAFSPIIAEGIAAAYKGASMDVQQKIRRVIEVLRSRHIFDFSVQQNIEARLDEIDRSRSTGKKAALGGSLFAASASSVPPDFQPAVNAHASLTKAEVLAKPAVTNAQSEYMRQMDPNAPVPTPPVHAARLSALIKTLANAEGAVAESIKARRALLDGLERLVHQQKESLQRDEAKAAEIAVQATNAEEKRREIENSIMRGLSAEHPGLEEPERPDTEPLTPPPVESLTPVGTPKGFVTTTGADVVQEQPNTFFEPAPPPYNELPDSFVPGIGAYVSNGGVGQGRHLSPESNGASVEPEGKRRKIHSANTDELDAFADDTSMGEIDADVEEMLGK</sequence>
<gene>
    <name evidence="4" type="ORF">EJ06DRAFT_532396</name>
</gene>
<feature type="domain" description="CID" evidence="3">
    <location>
        <begin position="1"/>
        <end position="133"/>
    </location>
</feature>
<dbReference type="PANTHER" id="PTHR12460">
    <property type="entry name" value="CYCLIN-DEPENDENT KINASE INHIBITOR-RELATED PROTEIN"/>
    <property type="match status" value="1"/>
</dbReference>
<dbReference type="InterPro" id="IPR008942">
    <property type="entry name" value="ENTH_VHS"/>
</dbReference>
<dbReference type="Proteomes" id="UP000799640">
    <property type="component" value="Unassembled WGS sequence"/>
</dbReference>
<dbReference type="GO" id="GO:0099122">
    <property type="term" value="F:RNA polymerase II C-terminal domain binding"/>
    <property type="evidence" value="ECO:0007669"/>
    <property type="project" value="InterPro"/>
</dbReference>
<dbReference type="GO" id="GO:0031124">
    <property type="term" value="P:mRNA 3'-end processing"/>
    <property type="evidence" value="ECO:0007669"/>
    <property type="project" value="InterPro"/>
</dbReference>
<proteinExistence type="predicted"/>
<evidence type="ECO:0000313" key="5">
    <source>
        <dbReference type="Proteomes" id="UP000799640"/>
    </source>
</evidence>
<keyword evidence="5" id="KW-1185">Reference proteome</keyword>
<dbReference type="OrthoDB" id="10069473at2759"/>
<dbReference type="InterPro" id="IPR006569">
    <property type="entry name" value="CID_dom"/>
</dbReference>
<reference evidence="4" key="1">
    <citation type="journal article" date="2020" name="Stud. Mycol.">
        <title>101 Dothideomycetes genomes: a test case for predicting lifestyles and emergence of pathogens.</title>
        <authorList>
            <person name="Haridas S."/>
            <person name="Albert R."/>
            <person name="Binder M."/>
            <person name="Bloem J."/>
            <person name="Labutti K."/>
            <person name="Salamov A."/>
            <person name="Andreopoulos B."/>
            <person name="Baker S."/>
            <person name="Barry K."/>
            <person name="Bills G."/>
            <person name="Bluhm B."/>
            <person name="Cannon C."/>
            <person name="Castanera R."/>
            <person name="Culley D."/>
            <person name="Daum C."/>
            <person name="Ezra D."/>
            <person name="Gonzalez J."/>
            <person name="Henrissat B."/>
            <person name="Kuo A."/>
            <person name="Liang C."/>
            <person name="Lipzen A."/>
            <person name="Lutzoni F."/>
            <person name="Magnuson J."/>
            <person name="Mondo S."/>
            <person name="Nolan M."/>
            <person name="Ohm R."/>
            <person name="Pangilinan J."/>
            <person name="Park H.-J."/>
            <person name="Ramirez L."/>
            <person name="Alfaro M."/>
            <person name="Sun H."/>
            <person name="Tritt A."/>
            <person name="Yoshinaga Y."/>
            <person name="Zwiers L.-H."/>
            <person name="Turgeon B."/>
            <person name="Goodwin S."/>
            <person name="Spatafora J."/>
            <person name="Crous P."/>
            <person name="Grigoriev I."/>
        </authorList>
    </citation>
    <scope>NUCLEOTIDE SEQUENCE</scope>
    <source>
        <strain evidence="4">CBS 262.69</strain>
    </source>
</reference>
<evidence type="ECO:0000313" key="4">
    <source>
        <dbReference type="EMBL" id="KAF2398030.1"/>
    </source>
</evidence>
<evidence type="ECO:0000256" key="1">
    <source>
        <dbReference type="SAM" id="Coils"/>
    </source>
</evidence>